<gene>
    <name evidence="2" type="ORF">BDD26_2599</name>
</gene>
<keyword evidence="1" id="KW-0812">Transmembrane</keyword>
<evidence type="ECO:0000313" key="2">
    <source>
        <dbReference type="EMBL" id="REF27779.1"/>
    </source>
</evidence>
<keyword evidence="3" id="KW-1185">Reference proteome</keyword>
<feature type="transmembrane region" description="Helical" evidence="1">
    <location>
        <begin position="305"/>
        <end position="325"/>
    </location>
</feature>
<feature type="transmembrane region" description="Helical" evidence="1">
    <location>
        <begin position="104"/>
        <end position="122"/>
    </location>
</feature>
<dbReference type="Pfam" id="PF19528">
    <property type="entry name" value="DUF6056"/>
    <property type="match status" value="1"/>
</dbReference>
<protein>
    <recommendedName>
        <fullName evidence="4">Glucosyltransferase GtrII-like protein</fullName>
    </recommendedName>
</protein>
<feature type="transmembrane region" description="Helical" evidence="1">
    <location>
        <begin position="278"/>
        <end position="298"/>
    </location>
</feature>
<feature type="transmembrane region" description="Helical" evidence="1">
    <location>
        <begin position="252"/>
        <end position="272"/>
    </location>
</feature>
<feature type="transmembrane region" description="Helical" evidence="1">
    <location>
        <begin position="32"/>
        <end position="52"/>
    </location>
</feature>
<feature type="transmembrane region" description="Helical" evidence="1">
    <location>
        <begin position="337"/>
        <end position="359"/>
    </location>
</feature>
<evidence type="ECO:0008006" key="4">
    <source>
        <dbReference type="Google" id="ProtNLM"/>
    </source>
</evidence>
<keyword evidence="1" id="KW-1133">Transmembrane helix</keyword>
<feature type="transmembrane region" description="Helical" evidence="1">
    <location>
        <begin position="128"/>
        <end position="150"/>
    </location>
</feature>
<name>A0A3D9UEF5_9GAMM</name>
<dbReference type="InterPro" id="IPR045691">
    <property type="entry name" value="DUF6056"/>
</dbReference>
<comment type="caution">
    <text evidence="2">The sequence shown here is derived from an EMBL/GenBank/DDBJ whole genome shotgun (WGS) entry which is preliminary data.</text>
</comment>
<feature type="transmembrane region" description="Helical" evidence="1">
    <location>
        <begin position="6"/>
        <end position="25"/>
    </location>
</feature>
<dbReference type="Proteomes" id="UP000256294">
    <property type="component" value="Unassembled WGS sequence"/>
</dbReference>
<dbReference type="RefSeq" id="WP_115826732.1">
    <property type="nucleotide sequence ID" value="NZ_QTUB01000001.1"/>
</dbReference>
<evidence type="ECO:0000313" key="3">
    <source>
        <dbReference type="Proteomes" id="UP000256294"/>
    </source>
</evidence>
<dbReference type="AlphaFoldDB" id="A0A3D9UEF5"/>
<evidence type="ECO:0000256" key="1">
    <source>
        <dbReference type="SAM" id="Phobius"/>
    </source>
</evidence>
<dbReference type="EMBL" id="QTUB01000001">
    <property type="protein sequence ID" value="REF27779.1"/>
    <property type="molecule type" value="Genomic_DNA"/>
</dbReference>
<sequence>MSKKYAGLMAFGIVFVMILIPSLHVPMLSDDFYYYHAVGSSLLGQYQHYMWWSGRIVTNMISSYMMNWLPHAVYEGLTAIAFSTMLYLYACLPSVAQDRKLKPHWAAVFIVFIFYWIANPALGQTSFWFVGAANYVWPNFFVSVYLVMLLRQKEQPSVLKMAGCFVIGFLAGCSNENTCIIVILLTIAHIIYNKNLRIVAPYFVGLLTGAAVLLFSPGGAARSAVFTWWHGLSLAGKIDEQMFNRMPEAMQTYWLAYLLLIVLAICVSMFGIVNRKNVTYAAIFFVAAIMSNMAFIGAPFMPTRAYNGALCFMLISASFLIHAIVSESKSWQKACVLVTIFTFGLVYFVPSYLMFTYAVDRTWKQEQIRQYMINQQLEAGVKDISIPDHYFTRLLKATDTYPTYKQPMVKNFYKVNSFTEFPAFFDYSALDEIPSKNAGFSIDGDFILQKVYLYHERLSGKKFIIYQINDDVNKLFAQGKALFVHAKMKGKDGFVNMDTLNPAINISGSWYTYSDASDKNVELSDIESISTGIYQISPLQTISQNTVNF</sequence>
<proteinExistence type="predicted"/>
<organism evidence="2 3">
    <name type="scientific">Xenorhabdus cabanillasii</name>
    <dbReference type="NCBI Taxonomy" id="351673"/>
    <lineage>
        <taxon>Bacteria</taxon>
        <taxon>Pseudomonadati</taxon>
        <taxon>Pseudomonadota</taxon>
        <taxon>Gammaproteobacteria</taxon>
        <taxon>Enterobacterales</taxon>
        <taxon>Morganellaceae</taxon>
        <taxon>Xenorhabdus</taxon>
    </lineage>
</organism>
<feature type="transmembrane region" description="Helical" evidence="1">
    <location>
        <begin position="72"/>
        <end position="92"/>
    </location>
</feature>
<feature type="transmembrane region" description="Helical" evidence="1">
    <location>
        <begin position="198"/>
        <end position="216"/>
    </location>
</feature>
<keyword evidence="1" id="KW-0472">Membrane</keyword>
<feature type="transmembrane region" description="Helical" evidence="1">
    <location>
        <begin position="162"/>
        <end position="192"/>
    </location>
</feature>
<accession>A0A3D9UEF5</accession>
<reference evidence="2 3" key="1">
    <citation type="submission" date="2018-08" db="EMBL/GenBank/DDBJ databases">
        <title>Genomic Encyclopedia of Archaeal and Bacterial Type Strains, Phase II (KMG-II): from individual species to whole genera.</title>
        <authorList>
            <person name="Goeker M."/>
        </authorList>
    </citation>
    <scope>NUCLEOTIDE SEQUENCE [LARGE SCALE GENOMIC DNA]</scope>
    <source>
        <strain evidence="2 3">DSM 17905</strain>
    </source>
</reference>